<feature type="compositionally biased region" description="Acidic residues" evidence="3">
    <location>
        <begin position="9"/>
        <end position="20"/>
    </location>
</feature>
<dbReference type="Gene3D" id="1.25.40.420">
    <property type="match status" value="2"/>
</dbReference>
<feature type="region of interest" description="Disordered" evidence="3">
    <location>
        <begin position="1"/>
        <end position="22"/>
    </location>
</feature>
<name>A0A1Y1HSK7_KLENI</name>
<dbReference type="CDD" id="cd18186">
    <property type="entry name" value="BTB_POZ_ZBTB_KLHL-like"/>
    <property type="match status" value="1"/>
</dbReference>
<gene>
    <name evidence="5" type="ORF">KFL_000700300</name>
</gene>
<proteinExistence type="predicted"/>
<dbReference type="InterPro" id="IPR045890">
    <property type="entry name" value="POB1-like"/>
</dbReference>
<comment type="function">
    <text evidence="1">May act as a substrate-specific adapter of an E3 ubiquitin-protein ligase complex (CUL3-RBX1-BTB) which mediates the ubiquitination and subsequent proteasomal degradation of target proteins.</text>
</comment>
<evidence type="ECO:0000256" key="2">
    <source>
        <dbReference type="ARBA" id="ARBA00004906"/>
    </source>
</evidence>
<dbReference type="Proteomes" id="UP000054558">
    <property type="component" value="Unassembled WGS sequence"/>
</dbReference>
<dbReference type="SUPFAM" id="SSF54695">
    <property type="entry name" value="POZ domain"/>
    <property type="match status" value="1"/>
</dbReference>
<dbReference type="Gene3D" id="3.30.710.10">
    <property type="entry name" value="Potassium Channel Kv1.1, Chain A"/>
    <property type="match status" value="1"/>
</dbReference>
<dbReference type="EMBL" id="DF237019">
    <property type="protein sequence ID" value="GAQ81093.1"/>
    <property type="molecule type" value="Genomic_DNA"/>
</dbReference>
<dbReference type="PANTHER" id="PTHR46336:SF3">
    <property type="entry name" value="BTB_POZ DOMAIN-CONTAINING PROTEIN POB1"/>
    <property type="match status" value="1"/>
</dbReference>
<evidence type="ECO:0000256" key="3">
    <source>
        <dbReference type="SAM" id="MobiDB-lite"/>
    </source>
</evidence>
<feature type="region of interest" description="Disordered" evidence="3">
    <location>
        <begin position="45"/>
        <end position="81"/>
    </location>
</feature>
<dbReference type="InterPro" id="IPR011333">
    <property type="entry name" value="SKP1/BTB/POZ_sf"/>
</dbReference>
<feature type="compositionally biased region" description="Low complexity" evidence="3">
    <location>
        <begin position="66"/>
        <end position="78"/>
    </location>
</feature>
<accession>A0A1Y1HSK7</accession>
<dbReference type="PANTHER" id="PTHR46336">
    <property type="entry name" value="OS02G0260700 PROTEIN"/>
    <property type="match status" value="1"/>
</dbReference>
<evidence type="ECO:0000256" key="1">
    <source>
        <dbReference type="ARBA" id="ARBA00002668"/>
    </source>
</evidence>
<comment type="pathway">
    <text evidence="2">Protein modification; protein ubiquitination.</text>
</comment>
<dbReference type="OrthoDB" id="1894668at2759"/>
<dbReference type="SMART" id="SM00875">
    <property type="entry name" value="BACK"/>
    <property type="match status" value="2"/>
</dbReference>
<dbReference type="AlphaFoldDB" id="A0A1Y1HSK7"/>
<evidence type="ECO:0000259" key="4">
    <source>
        <dbReference type="PROSITE" id="PS50097"/>
    </source>
</evidence>
<organism evidence="5 6">
    <name type="scientific">Klebsormidium nitens</name>
    <name type="common">Green alga</name>
    <name type="synonym">Ulothrix nitens</name>
    <dbReference type="NCBI Taxonomy" id="105231"/>
    <lineage>
        <taxon>Eukaryota</taxon>
        <taxon>Viridiplantae</taxon>
        <taxon>Streptophyta</taxon>
        <taxon>Klebsormidiophyceae</taxon>
        <taxon>Klebsormidiales</taxon>
        <taxon>Klebsormidiaceae</taxon>
        <taxon>Klebsormidium</taxon>
    </lineage>
</organism>
<reference evidence="5 6" key="1">
    <citation type="journal article" date="2014" name="Nat. Commun.">
        <title>Klebsormidium flaccidum genome reveals primary factors for plant terrestrial adaptation.</title>
        <authorList>
            <person name="Hori K."/>
            <person name="Maruyama F."/>
            <person name="Fujisawa T."/>
            <person name="Togashi T."/>
            <person name="Yamamoto N."/>
            <person name="Seo M."/>
            <person name="Sato S."/>
            <person name="Yamada T."/>
            <person name="Mori H."/>
            <person name="Tajima N."/>
            <person name="Moriyama T."/>
            <person name="Ikeuchi M."/>
            <person name="Watanabe M."/>
            <person name="Wada H."/>
            <person name="Kobayashi K."/>
            <person name="Saito M."/>
            <person name="Masuda T."/>
            <person name="Sasaki-Sekimoto Y."/>
            <person name="Mashiguchi K."/>
            <person name="Awai K."/>
            <person name="Shimojima M."/>
            <person name="Masuda S."/>
            <person name="Iwai M."/>
            <person name="Nobusawa T."/>
            <person name="Narise T."/>
            <person name="Kondo S."/>
            <person name="Saito H."/>
            <person name="Sato R."/>
            <person name="Murakawa M."/>
            <person name="Ihara Y."/>
            <person name="Oshima-Yamada Y."/>
            <person name="Ohtaka K."/>
            <person name="Satoh M."/>
            <person name="Sonobe K."/>
            <person name="Ishii M."/>
            <person name="Ohtani R."/>
            <person name="Kanamori-Sato M."/>
            <person name="Honoki R."/>
            <person name="Miyazaki D."/>
            <person name="Mochizuki H."/>
            <person name="Umetsu J."/>
            <person name="Higashi K."/>
            <person name="Shibata D."/>
            <person name="Kamiya Y."/>
            <person name="Sato N."/>
            <person name="Nakamura Y."/>
            <person name="Tabata S."/>
            <person name="Ida S."/>
            <person name="Kurokawa K."/>
            <person name="Ohta H."/>
        </authorList>
    </citation>
    <scope>NUCLEOTIDE SEQUENCE [LARGE SCALE GENOMIC DNA]</scope>
    <source>
        <strain evidence="5 6">NIES-2285</strain>
    </source>
</reference>
<dbReference type="Pfam" id="PF00651">
    <property type="entry name" value="BTB"/>
    <property type="match status" value="1"/>
</dbReference>
<evidence type="ECO:0000313" key="6">
    <source>
        <dbReference type="Proteomes" id="UP000054558"/>
    </source>
</evidence>
<dbReference type="InterPro" id="IPR011705">
    <property type="entry name" value="BACK"/>
</dbReference>
<evidence type="ECO:0000313" key="5">
    <source>
        <dbReference type="EMBL" id="GAQ81093.1"/>
    </source>
</evidence>
<keyword evidence="6" id="KW-1185">Reference proteome</keyword>
<feature type="domain" description="BTB" evidence="4">
    <location>
        <begin position="70"/>
        <end position="145"/>
    </location>
</feature>
<dbReference type="Pfam" id="PF07707">
    <property type="entry name" value="BACK"/>
    <property type="match status" value="2"/>
</dbReference>
<dbReference type="PROSITE" id="PS50097">
    <property type="entry name" value="BTB"/>
    <property type="match status" value="1"/>
</dbReference>
<protein>
    <submittedName>
        <fullName evidence="5">BTB/POZ/Kelch-associated protein</fullName>
    </submittedName>
</protein>
<dbReference type="InterPro" id="IPR000210">
    <property type="entry name" value="BTB/POZ_dom"/>
</dbReference>
<sequence>METSAMMDGEGDPPESDLDEEGRYFDFSAFYRKVEYSDRTIRLEVLEEIGPEPEASGTSSEPPSKDAPSSDTAATSAKSSREVEEIPISSIVVAAKSQVLRTMLSSGMRESEKGAPLIIKVSREEKEAFEEMFHFIYAGSLSPRFHDPSADMRDHVALLVLADKFEVPSFMGQRRARARAVERRPKAKRLADEARAHVVRAFRDVSATWASPEFFGLGQGAVEISMQSEELEADSEEDVFVQLLGWIRERYSGMEERKAVMTRLLPSVRFNCMRGEFLEELLTYGELDSAEAVQMIERAFRFIAYSDEKKREAFLKGFDEDGQLYNFSGFYRDDAFCDRVIRLKIVHRQPDHQGPLADSASSLSAAFVAALRSAAQRYCAAENRVTQAAPKSVLEDFGTEDGEYEDILINSFVVAGKSRVLRDLMLSEEAKSAPVILAVTPGEKAAFAEMLECIHTGRLPLLPDEPDTDACKVLDRLHVAVNFEVSSFLGPVLYHAVWKLPSVWTGNKEGRREAVKLFKMLHRKTELWKDVKYFEVNFGALYGKIDFSDRILRLRILDTVEQEKAAVVEMLRFLYTGSLPSRFFDAFATPGRELLALLLAADKFEVPSLTAAVICAFRSRMPNLLDSSLLLDDIPESVHQCPEIAELLDSARDNILEAFGNVGATWASNCFLGLSLGALEVLLTSDQLDGSPEEIILQQLLRWIRKLGPNVGSYRERCNALEARRVAVMRLAPLIRFENMRTEFLRGLLRQWPELQPARKLIEDATRHRLSHKDFERGLVARGKALNFD</sequence>